<protein>
    <recommendedName>
        <fullName evidence="1">Ysc84 actin-binding domain-containing protein</fullName>
    </recommendedName>
</protein>
<reference evidence="2 3" key="1">
    <citation type="submission" date="2021-01" db="EMBL/GenBank/DDBJ databases">
        <title>Draft Genome Sequence and Polyhydroxyalkanoate Biosynthetic Potential of Jeongeupia naejangsanensis Type Strain DSM 24253.</title>
        <authorList>
            <person name="Turrini P."/>
            <person name="Artuso I."/>
            <person name="Lugli G.A."/>
            <person name="Frangipani E."/>
            <person name="Ventura M."/>
            <person name="Visca P."/>
        </authorList>
    </citation>
    <scope>NUCLEOTIDE SEQUENCE [LARGE SCALE GENOMIC DNA]</scope>
    <source>
        <strain evidence="2 3">DSM 24253</strain>
    </source>
</reference>
<evidence type="ECO:0000313" key="2">
    <source>
        <dbReference type="EMBL" id="MBM3117460.1"/>
    </source>
</evidence>
<sequence>MSALLLAGQANAGLFGDDKTPETQRTELKQMASDTLTQLYKTYPKSKSAIAHSAGYAVFDNFTAKLMLAGGNSGHGIAVDRGSKHVTYMDMLGAQAGLGLGAKSYHQVFIFKSKSALNEFIHSGWQFGAQANASAKADDQGGDAAGATSVAPGVLMYQMTETGLAAEATVTGSKYSVNDELN</sequence>
<feature type="domain" description="Ysc84 actin-binding" evidence="1">
    <location>
        <begin position="93"/>
        <end position="182"/>
    </location>
</feature>
<proteinExistence type="predicted"/>
<dbReference type="EMBL" id="JAESND010000010">
    <property type="protein sequence ID" value="MBM3117460.1"/>
    <property type="molecule type" value="Genomic_DNA"/>
</dbReference>
<evidence type="ECO:0000259" key="1">
    <source>
        <dbReference type="Pfam" id="PF04366"/>
    </source>
</evidence>
<accession>A0ABS2BPX4</accession>
<dbReference type="Pfam" id="PF04366">
    <property type="entry name" value="Ysc84"/>
    <property type="match status" value="1"/>
</dbReference>
<keyword evidence="3" id="KW-1185">Reference proteome</keyword>
<name>A0ABS2BPX4_9NEIS</name>
<dbReference type="InterPro" id="IPR007461">
    <property type="entry name" value="Ysc84_actin-binding"/>
</dbReference>
<comment type="caution">
    <text evidence="2">The sequence shown here is derived from an EMBL/GenBank/DDBJ whole genome shotgun (WGS) entry which is preliminary data.</text>
</comment>
<dbReference type="Proteomes" id="UP000809431">
    <property type="component" value="Unassembled WGS sequence"/>
</dbReference>
<gene>
    <name evidence="2" type="ORF">JMJ54_16615</name>
</gene>
<evidence type="ECO:0000313" key="3">
    <source>
        <dbReference type="Proteomes" id="UP000809431"/>
    </source>
</evidence>
<dbReference type="RefSeq" id="WP_203539678.1">
    <property type="nucleotide sequence ID" value="NZ_JAESND010000010.1"/>
</dbReference>
<organism evidence="2 3">
    <name type="scientific">Jeongeupia naejangsanensis</name>
    <dbReference type="NCBI Taxonomy" id="613195"/>
    <lineage>
        <taxon>Bacteria</taxon>
        <taxon>Pseudomonadati</taxon>
        <taxon>Pseudomonadota</taxon>
        <taxon>Betaproteobacteria</taxon>
        <taxon>Neisseriales</taxon>
        <taxon>Chitinibacteraceae</taxon>
        <taxon>Jeongeupia</taxon>
    </lineage>
</organism>